<dbReference type="PANTHER" id="PTHR37817:SF1">
    <property type="entry name" value="N-ACETYLTRANSFERASE EIS"/>
    <property type="match status" value="1"/>
</dbReference>
<dbReference type="OrthoDB" id="5122062at2"/>
<comment type="caution">
    <text evidence="2">The sequence shown here is derived from an EMBL/GenBank/DDBJ whole genome shotgun (WGS) entry which is preliminary data.</text>
</comment>
<dbReference type="GO" id="GO:0030649">
    <property type="term" value="P:aminoglycoside antibiotic catabolic process"/>
    <property type="evidence" value="ECO:0007669"/>
    <property type="project" value="TreeGrafter"/>
</dbReference>
<proteinExistence type="predicted"/>
<dbReference type="Pfam" id="PF13527">
    <property type="entry name" value="Acetyltransf_9"/>
    <property type="match status" value="1"/>
</dbReference>
<feature type="domain" description="N-acetyltransferase" evidence="1">
    <location>
        <begin position="13"/>
        <end position="154"/>
    </location>
</feature>
<evidence type="ECO:0000259" key="1">
    <source>
        <dbReference type="PROSITE" id="PS51186"/>
    </source>
</evidence>
<dbReference type="Proteomes" id="UP000048965">
    <property type="component" value="Unassembled WGS sequence"/>
</dbReference>
<dbReference type="GO" id="GO:0034069">
    <property type="term" value="F:aminoglycoside N-acetyltransferase activity"/>
    <property type="evidence" value="ECO:0007669"/>
    <property type="project" value="TreeGrafter"/>
</dbReference>
<reference evidence="3" key="1">
    <citation type="submission" date="2014-09" db="EMBL/GenBank/DDBJ databases">
        <title>Whole genome shotgun sequence of Streptomyces sp. NBRC 110027.</title>
        <authorList>
            <person name="Komaki H."/>
            <person name="Ichikawa N."/>
            <person name="Katano-Makiyama Y."/>
            <person name="Hosoyama A."/>
            <person name="Hashimoto M."/>
            <person name="Uohara A."/>
            <person name="Kitahashi Y."/>
            <person name="Ohji S."/>
            <person name="Kimura A."/>
            <person name="Yamazoe A."/>
            <person name="Igarashi Y."/>
            <person name="Fujita N."/>
        </authorList>
    </citation>
    <scope>NUCLEOTIDE SEQUENCE [LARGE SCALE GENOMIC DNA]</scope>
    <source>
        <strain evidence="3">NBRC 110027</strain>
    </source>
</reference>
<reference evidence="2 3" key="2">
    <citation type="journal article" date="2015" name="Stand. Genomic Sci.">
        <title>Draft genome sequence of marine-derived Streptomyces sp. TP-A0598, a producer of anti-MRSA antibiotic lydicamycins.</title>
        <authorList>
            <person name="Komaki H."/>
            <person name="Ichikawa N."/>
            <person name="Hosoyama A."/>
            <person name="Fujita N."/>
            <person name="Igarashi Y."/>
        </authorList>
    </citation>
    <scope>NUCLEOTIDE SEQUENCE [LARGE SCALE GENOMIC DNA]</scope>
    <source>
        <strain evidence="2 3">NBRC 110027</strain>
    </source>
</reference>
<accession>A0A0P4RCK6</accession>
<dbReference type="PROSITE" id="PS51186">
    <property type="entry name" value="GNAT"/>
    <property type="match status" value="1"/>
</dbReference>
<gene>
    <name evidence="2" type="ORF">TPA0598_07_05630</name>
</gene>
<evidence type="ECO:0000313" key="2">
    <source>
        <dbReference type="EMBL" id="GAO10839.1"/>
    </source>
</evidence>
<dbReference type="Gene3D" id="3.40.630.30">
    <property type="match status" value="1"/>
</dbReference>
<dbReference type="InterPro" id="IPR000182">
    <property type="entry name" value="GNAT_dom"/>
</dbReference>
<dbReference type="InterPro" id="IPR051554">
    <property type="entry name" value="Acetyltransferase_Eis"/>
</dbReference>
<keyword evidence="2" id="KW-0808">Transferase</keyword>
<dbReference type="SUPFAM" id="SSF55729">
    <property type="entry name" value="Acyl-CoA N-acyltransferases (Nat)"/>
    <property type="match status" value="1"/>
</dbReference>
<dbReference type="AlphaFoldDB" id="A0A0P4RCK6"/>
<dbReference type="EMBL" id="BBNO01000007">
    <property type="protein sequence ID" value="GAO10839.1"/>
    <property type="molecule type" value="Genomic_DNA"/>
</dbReference>
<dbReference type="RefSeq" id="WP_042158502.1">
    <property type="nucleotide sequence ID" value="NZ_BBNO01000007.1"/>
</dbReference>
<protein>
    <submittedName>
        <fullName evidence="2">Putative acetyltransferase</fullName>
    </submittedName>
</protein>
<sequence length="178" mass="19672">MTANLPSASPAVVRLTRFTRTELSDIAGDGEDAFGVSWTGLTWRAKEEHFGIERDGRLVAHTGLVTVPLSIGAVETRAVGVGGVIVAPDLRGQGLVRIVMTAALEHARKRGPEYGLLFCMPHLLPLYERFGWQQLHEEVEVEQPEDTTAIMPLRTMWVPLREGARWPVGPVRLRSLPM</sequence>
<dbReference type="CDD" id="cd04301">
    <property type="entry name" value="NAT_SF"/>
    <property type="match status" value="1"/>
</dbReference>
<dbReference type="PANTHER" id="PTHR37817">
    <property type="entry name" value="N-ACETYLTRANSFERASE EIS"/>
    <property type="match status" value="1"/>
</dbReference>
<keyword evidence="3" id="KW-1185">Reference proteome</keyword>
<evidence type="ECO:0000313" key="3">
    <source>
        <dbReference type="Proteomes" id="UP000048965"/>
    </source>
</evidence>
<name>A0A0P4RCK6_9ACTN</name>
<dbReference type="InterPro" id="IPR016181">
    <property type="entry name" value="Acyl_CoA_acyltransferase"/>
</dbReference>
<organism evidence="2 3">
    <name type="scientific">Streptomyces lydicamycinicus</name>
    <dbReference type="NCBI Taxonomy" id="1546107"/>
    <lineage>
        <taxon>Bacteria</taxon>
        <taxon>Bacillati</taxon>
        <taxon>Actinomycetota</taxon>
        <taxon>Actinomycetes</taxon>
        <taxon>Kitasatosporales</taxon>
        <taxon>Streptomycetaceae</taxon>
        <taxon>Streptomyces</taxon>
    </lineage>
</organism>